<feature type="domain" description="Protein kinase" evidence="11">
    <location>
        <begin position="364"/>
        <end position="649"/>
    </location>
</feature>
<dbReference type="EMBL" id="JAEUBE010000183">
    <property type="protein sequence ID" value="KAH3667337.1"/>
    <property type="molecule type" value="Genomic_DNA"/>
</dbReference>
<evidence type="ECO:0000256" key="5">
    <source>
        <dbReference type="ARBA" id="ARBA00022741"/>
    </source>
</evidence>
<keyword evidence="13" id="KW-1185">Reference proteome</keyword>
<comment type="caution">
    <text evidence="12">The sequence shown here is derived from an EMBL/GenBank/DDBJ whole genome shotgun (WGS) entry which is preliminary data.</text>
</comment>
<name>A0A9P8P8K1_9ASCO</name>
<evidence type="ECO:0000313" key="13">
    <source>
        <dbReference type="Proteomes" id="UP000769157"/>
    </source>
</evidence>
<feature type="region of interest" description="Disordered" evidence="10">
    <location>
        <begin position="115"/>
        <end position="148"/>
    </location>
</feature>
<dbReference type="Proteomes" id="UP000769157">
    <property type="component" value="Unassembled WGS sequence"/>
</dbReference>
<evidence type="ECO:0000313" key="12">
    <source>
        <dbReference type="EMBL" id="KAH3667337.1"/>
    </source>
</evidence>
<keyword evidence="7" id="KW-0067">ATP-binding</keyword>
<reference evidence="12" key="1">
    <citation type="journal article" date="2021" name="Open Biol.">
        <title>Shared evolutionary footprints suggest mitochondrial oxidative damage underlies multiple complex I losses in fungi.</title>
        <authorList>
            <person name="Schikora-Tamarit M.A."/>
            <person name="Marcet-Houben M."/>
            <person name="Nosek J."/>
            <person name="Gabaldon T."/>
        </authorList>
    </citation>
    <scope>NUCLEOTIDE SEQUENCE</scope>
    <source>
        <strain evidence="12">CBS6075</strain>
    </source>
</reference>
<comment type="catalytic activity">
    <reaction evidence="8">
        <text>L-threonyl-[protein] + ATP = O-phospho-L-threonyl-[protein] + ADP + H(+)</text>
        <dbReference type="Rhea" id="RHEA:46608"/>
        <dbReference type="Rhea" id="RHEA-COMP:11060"/>
        <dbReference type="Rhea" id="RHEA-COMP:11605"/>
        <dbReference type="ChEBI" id="CHEBI:15378"/>
        <dbReference type="ChEBI" id="CHEBI:30013"/>
        <dbReference type="ChEBI" id="CHEBI:30616"/>
        <dbReference type="ChEBI" id="CHEBI:61977"/>
        <dbReference type="ChEBI" id="CHEBI:456216"/>
        <dbReference type="EC" id="2.7.11.1"/>
    </reaction>
</comment>
<reference evidence="12" key="2">
    <citation type="submission" date="2021-01" db="EMBL/GenBank/DDBJ databases">
        <authorList>
            <person name="Schikora-Tamarit M.A."/>
        </authorList>
    </citation>
    <scope>NUCLEOTIDE SEQUENCE</scope>
    <source>
        <strain evidence="12">CBS6075</strain>
    </source>
</reference>
<evidence type="ECO:0000256" key="7">
    <source>
        <dbReference type="ARBA" id="ARBA00022840"/>
    </source>
</evidence>
<evidence type="ECO:0000256" key="2">
    <source>
        <dbReference type="ARBA" id="ARBA00012513"/>
    </source>
</evidence>
<dbReference type="GO" id="GO:0004674">
    <property type="term" value="F:protein serine/threonine kinase activity"/>
    <property type="evidence" value="ECO:0007669"/>
    <property type="project" value="UniProtKB-KW"/>
</dbReference>
<dbReference type="OrthoDB" id="432483at2759"/>
<dbReference type="RefSeq" id="XP_046062149.1">
    <property type="nucleotide sequence ID" value="XM_046203915.1"/>
</dbReference>
<gene>
    <name evidence="12" type="ORF">OGAPHI_002986</name>
</gene>
<keyword evidence="3" id="KW-0723">Serine/threonine-protein kinase</keyword>
<protein>
    <recommendedName>
        <fullName evidence="2">non-specific serine/threonine protein kinase</fullName>
        <ecNumber evidence="2">2.7.11.1</ecNumber>
    </recommendedName>
</protein>
<organism evidence="12 13">
    <name type="scientific">Ogataea philodendri</name>
    <dbReference type="NCBI Taxonomy" id="1378263"/>
    <lineage>
        <taxon>Eukaryota</taxon>
        <taxon>Fungi</taxon>
        <taxon>Dikarya</taxon>
        <taxon>Ascomycota</taxon>
        <taxon>Saccharomycotina</taxon>
        <taxon>Pichiomycetes</taxon>
        <taxon>Pichiales</taxon>
        <taxon>Pichiaceae</taxon>
        <taxon>Ogataea</taxon>
    </lineage>
</organism>
<feature type="compositionally biased region" description="Polar residues" evidence="10">
    <location>
        <begin position="1"/>
        <end position="23"/>
    </location>
</feature>
<dbReference type="Gene3D" id="1.10.510.10">
    <property type="entry name" value="Transferase(Phosphotransferase) domain 1"/>
    <property type="match status" value="1"/>
</dbReference>
<accession>A0A9P8P8K1</accession>
<dbReference type="GO" id="GO:0000749">
    <property type="term" value="P:response to pheromone triggering conjugation with cellular fusion"/>
    <property type="evidence" value="ECO:0007669"/>
    <property type="project" value="UniProtKB-ARBA"/>
</dbReference>
<dbReference type="FunFam" id="1.10.510.10:FF:000121">
    <property type="entry name" value="Serine/threonine-protein kinase nrc-2"/>
    <property type="match status" value="1"/>
</dbReference>
<comment type="similarity">
    <text evidence="1">Belongs to the protein kinase superfamily. AGC Ser/Thr protein kinase family.</text>
</comment>
<dbReference type="AlphaFoldDB" id="A0A9P8P8K1"/>
<feature type="region of interest" description="Disordered" evidence="10">
    <location>
        <begin position="665"/>
        <end position="710"/>
    </location>
</feature>
<dbReference type="PANTHER" id="PTHR45637">
    <property type="entry name" value="FLIPPASE KINASE 1-RELATED"/>
    <property type="match status" value="1"/>
</dbReference>
<evidence type="ECO:0000256" key="9">
    <source>
        <dbReference type="ARBA" id="ARBA00048679"/>
    </source>
</evidence>
<evidence type="ECO:0000256" key="1">
    <source>
        <dbReference type="ARBA" id="ARBA00009903"/>
    </source>
</evidence>
<dbReference type="SUPFAM" id="SSF56112">
    <property type="entry name" value="Protein kinase-like (PK-like)"/>
    <property type="match status" value="1"/>
</dbReference>
<evidence type="ECO:0000256" key="3">
    <source>
        <dbReference type="ARBA" id="ARBA00022527"/>
    </source>
</evidence>
<dbReference type="PROSITE" id="PS00108">
    <property type="entry name" value="PROTEIN_KINASE_ST"/>
    <property type="match status" value="1"/>
</dbReference>
<proteinExistence type="inferred from homology"/>
<keyword evidence="4" id="KW-0808">Transferase</keyword>
<sequence>MTTENIPSTNDHLSQPTAQSSAQEAKPAVAYTPPQSSVQKDEFPDSTKPVSESLTLPEHSSSGLHSHNRTRSRSRSNSRKLSIGRLFNIGQDSTAMKPAAFEPATTPAIDELQTEQLQTPPTTSEDVNTDYFSVKDGSQDTEDDEMSKDSTFSKIKKIFRFNSTDHVDFQQPKEIAVPDHEEEELRQGSNGNSLIKKFRRIRSPSSPVQFSSVPQITVTESVQECDIAEQDFIDPGHDFQVKLKHDYSVNNSTTTLNNFLTEESPKPEAEPEQREFKEPAAPSSKSKSIHKKLKRVASAPLGLKQLVEPAPAPVSAPESTDITKHIGEITLSDSSGSSLPSGSGRNYYSTGVKISDVEVTPQSFEKLKLLGKGDVGKVYLVREKSNKKLFAMKILNKKEMVERNKIKRVLAEQEILATASHPFIVTLYHSFQSEDHLYLCMEYCMGGEFFRALQTRKMKCISEADARFYAAEVVAALEYLHLMGFIYRDLKPENILLHQSGHIMLSDFDLSKQTDHIRRPELVAAHRSASSLPQLDTNACINGFRTNSFVGTEEYIAPEVIWGKGHTAAVDWWTLGIFIYEMMFGITPFKGSTRNQTFSNILKNEVQFPDYNSVSSSCRNLVKKLLIKDETKRLGSRSGASEIKTHSFFKNVQWALLRNQKPPMIPVFTQRRSRRDKENKTTQGSIGTLKSKRKTSSSPVQPNTTPDPFENFSSVTIHHNDDSQVMRFEGTELGDISYTLTKPDAVSNKRFLKM</sequence>
<feature type="compositionally biased region" description="Polar residues" evidence="10">
    <location>
        <begin position="48"/>
        <end position="64"/>
    </location>
</feature>
<dbReference type="GO" id="GO:0097035">
    <property type="term" value="P:regulation of membrane lipid distribution"/>
    <property type="evidence" value="ECO:0007669"/>
    <property type="project" value="UniProtKB-ARBA"/>
</dbReference>
<dbReference type="InterPro" id="IPR000719">
    <property type="entry name" value="Prot_kinase_dom"/>
</dbReference>
<dbReference type="CDD" id="cd05574">
    <property type="entry name" value="STKc_phototropin_like"/>
    <property type="match status" value="1"/>
</dbReference>
<dbReference type="GO" id="GO:0005524">
    <property type="term" value="F:ATP binding"/>
    <property type="evidence" value="ECO:0007669"/>
    <property type="project" value="UniProtKB-KW"/>
</dbReference>
<dbReference type="GeneID" id="70234953"/>
<feature type="compositionally biased region" description="Polar residues" evidence="10">
    <location>
        <begin position="696"/>
        <end position="710"/>
    </location>
</feature>
<keyword evidence="5" id="KW-0547">Nucleotide-binding</keyword>
<dbReference type="Pfam" id="PF00069">
    <property type="entry name" value="Pkinase"/>
    <property type="match status" value="1"/>
</dbReference>
<dbReference type="InterPro" id="IPR011009">
    <property type="entry name" value="Kinase-like_dom_sf"/>
</dbReference>
<comment type="catalytic activity">
    <reaction evidence="9">
        <text>L-seryl-[protein] + ATP = O-phospho-L-seryl-[protein] + ADP + H(+)</text>
        <dbReference type="Rhea" id="RHEA:17989"/>
        <dbReference type="Rhea" id="RHEA-COMP:9863"/>
        <dbReference type="Rhea" id="RHEA-COMP:11604"/>
        <dbReference type="ChEBI" id="CHEBI:15378"/>
        <dbReference type="ChEBI" id="CHEBI:29999"/>
        <dbReference type="ChEBI" id="CHEBI:30616"/>
        <dbReference type="ChEBI" id="CHEBI:83421"/>
        <dbReference type="ChEBI" id="CHEBI:456216"/>
        <dbReference type="EC" id="2.7.11.1"/>
    </reaction>
</comment>
<feature type="compositionally biased region" description="Basic residues" evidence="10">
    <location>
        <begin position="66"/>
        <end position="78"/>
    </location>
</feature>
<dbReference type="EC" id="2.7.11.1" evidence="2"/>
<dbReference type="FunFam" id="3.30.200.20:FF:001236">
    <property type="entry name" value="AGC/RSK protein kinase"/>
    <property type="match status" value="1"/>
</dbReference>
<feature type="region of interest" description="Disordered" evidence="10">
    <location>
        <begin position="255"/>
        <end position="291"/>
    </location>
</feature>
<dbReference type="PROSITE" id="PS50011">
    <property type="entry name" value="PROTEIN_KINASE_DOM"/>
    <property type="match status" value="1"/>
</dbReference>
<dbReference type="SMART" id="SM00220">
    <property type="entry name" value="S_TKc"/>
    <property type="match status" value="1"/>
</dbReference>
<evidence type="ECO:0000256" key="8">
    <source>
        <dbReference type="ARBA" id="ARBA00047899"/>
    </source>
</evidence>
<evidence type="ECO:0000256" key="4">
    <source>
        <dbReference type="ARBA" id="ARBA00022679"/>
    </source>
</evidence>
<dbReference type="InterPro" id="IPR008271">
    <property type="entry name" value="Ser/Thr_kinase_AS"/>
</dbReference>
<evidence type="ECO:0000259" key="11">
    <source>
        <dbReference type="PROSITE" id="PS50011"/>
    </source>
</evidence>
<feature type="region of interest" description="Disordered" evidence="10">
    <location>
        <begin position="1"/>
        <end position="83"/>
    </location>
</feature>
<keyword evidence="6" id="KW-0418">Kinase</keyword>
<evidence type="ECO:0000256" key="6">
    <source>
        <dbReference type="ARBA" id="ARBA00022777"/>
    </source>
</evidence>
<feature type="compositionally biased region" description="Basic and acidic residues" evidence="10">
    <location>
        <begin position="263"/>
        <end position="278"/>
    </location>
</feature>
<evidence type="ECO:0000256" key="10">
    <source>
        <dbReference type="SAM" id="MobiDB-lite"/>
    </source>
</evidence>
<dbReference type="Gene3D" id="3.30.200.20">
    <property type="entry name" value="Phosphorylase Kinase, domain 1"/>
    <property type="match status" value="1"/>
</dbReference>